<evidence type="ECO:0000313" key="11">
    <source>
        <dbReference type="Proteomes" id="UP001162162"/>
    </source>
</evidence>
<dbReference type="InterPro" id="IPR044862">
    <property type="entry name" value="Pro_4_hyd_alph_FE2OG_OXY"/>
</dbReference>
<keyword evidence="5" id="KW-0223">Dioxygenase</keyword>
<dbReference type="GO" id="GO:0016705">
    <property type="term" value="F:oxidoreductase activity, acting on paired donors, with incorporation or reduction of molecular oxygen"/>
    <property type="evidence" value="ECO:0007669"/>
    <property type="project" value="InterPro"/>
</dbReference>
<evidence type="ECO:0000313" key="10">
    <source>
        <dbReference type="EMBL" id="KAJ8936432.1"/>
    </source>
</evidence>
<dbReference type="AlphaFoldDB" id="A0AAV8XCV5"/>
<evidence type="ECO:0000256" key="7">
    <source>
        <dbReference type="ARBA" id="ARBA00023180"/>
    </source>
</evidence>
<feature type="chain" id="PRO_5043787683" description="Prolyl 4-hydroxylase alpha subunit domain-containing protein" evidence="8">
    <location>
        <begin position="24"/>
        <end position="359"/>
    </location>
</feature>
<keyword evidence="3 8" id="KW-0732">Signal</keyword>
<dbReference type="PANTHER" id="PTHR14049:SF9">
    <property type="entry name" value="PROCOLLAGEN-PROLINE 3-DIOXYGENASE"/>
    <property type="match status" value="1"/>
</dbReference>
<evidence type="ECO:0000256" key="4">
    <source>
        <dbReference type="ARBA" id="ARBA00022803"/>
    </source>
</evidence>
<dbReference type="InterPro" id="IPR011990">
    <property type="entry name" value="TPR-like_helical_dom_sf"/>
</dbReference>
<dbReference type="InterPro" id="IPR006620">
    <property type="entry name" value="Pro_4_hyd_alph"/>
</dbReference>
<dbReference type="GO" id="GO:0051213">
    <property type="term" value="F:dioxygenase activity"/>
    <property type="evidence" value="ECO:0007669"/>
    <property type="project" value="UniProtKB-KW"/>
</dbReference>
<protein>
    <recommendedName>
        <fullName evidence="9">Prolyl 4-hydroxylase alpha subunit domain-containing protein</fullName>
    </recommendedName>
</protein>
<reference evidence="10" key="1">
    <citation type="journal article" date="2023" name="Insect Mol. Biol.">
        <title>Genome sequencing provides insights into the evolution of gene families encoding plant cell wall-degrading enzymes in longhorned beetles.</title>
        <authorList>
            <person name="Shin N.R."/>
            <person name="Okamura Y."/>
            <person name="Kirsch R."/>
            <person name="Pauchet Y."/>
        </authorList>
    </citation>
    <scope>NUCLEOTIDE SEQUENCE</scope>
    <source>
        <strain evidence="10">AMC_N1</strain>
    </source>
</reference>
<dbReference type="Proteomes" id="UP001162162">
    <property type="component" value="Unassembled WGS sequence"/>
</dbReference>
<sequence length="359" mass="42362">MITTCVRLTVLVYAFLFIHAHEAETNDTESCVHLYEEGVEAYLENRFADCVEYFEKALNKYRAYKKRLQNCRLKCKYETELSEPLYPVDVENLLFYEKAIKQTLCIMECKSRHPEIFGSYDVNPETEQLFEERKPYEYLHICYFQKKLSSLNGETHDDLLPSHYHYLQFTYFKMQDLRKACQAVASYLLFYPDDYTMLSNMKYYSGLPKVKDDYFQPREEAIRYVQRDIYETRILKFIETEFKSQEPVKEPPAYTWRDYSAILYLNDNFKGGEFIFSSDPIAKQVQSVVEPKCGRMVGFTSGFENLHGVKAVKQGSRCAVAIWFTLNPEYADEDRLIAYHVLENNVNFHLFSPIDVSSL</sequence>
<name>A0AAV8XCV5_9CUCU</name>
<feature type="domain" description="Prolyl 4-hydroxylase alpha subunit" evidence="9">
    <location>
        <begin position="161"/>
        <end position="325"/>
    </location>
</feature>
<gene>
    <name evidence="10" type="ORF">NQ318_015578</name>
</gene>
<dbReference type="Gene3D" id="2.60.120.620">
    <property type="entry name" value="q2cbj1_9rhob like domain"/>
    <property type="match status" value="1"/>
</dbReference>
<keyword evidence="11" id="KW-1185">Reference proteome</keyword>
<dbReference type="InterPro" id="IPR056585">
    <property type="entry name" value="Leprecan_dom"/>
</dbReference>
<dbReference type="Pfam" id="PF23557">
    <property type="entry name" value="TPR_leprecan"/>
    <property type="match status" value="2"/>
</dbReference>
<evidence type="ECO:0000256" key="6">
    <source>
        <dbReference type="ARBA" id="ARBA00023002"/>
    </source>
</evidence>
<dbReference type="GO" id="GO:0005506">
    <property type="term" value="F:iron ion binding"/>
    <property type="evidence" value="ECO:0007669"/>
    <property type="project" value="InterPro"/>
</dbReference>
<comment type="cofactor">
    <cofactor evidence="1">
        <name>L-ascorbate</name>
        <dbReference type="ChEBI" id="CHEBI:38290"/>
    </cofactor>
</comment>
<feature type="signal peptide" evidence="8">
    <location>
        <begin position="1"/>
        <end position="23"/>
    </location>
</feature>
<dbReference type="Gene3D" id="1.25.40.10">
    <property type="entry name" value="Tetratricopeptide repeat domain"/>
    <property type="match status" value="1"/>
</dbReference>
<dbReference type="PANTHER" id="PTHR14049">
    <property type="entry name" value="LEPRECAN 1"/>
    <property type="match status" value="1"/>
</dbReference>
<comment type="caution">
    <text evidence="10">The sequence shown here is derived from an EMBL/GenBank/DDBJ whole genome shotgun (WGS) entry which is preliminary data.</text>
</comment>
<keyword evidence="4" id="KW-0802">TPR repeat</keyword>
<evidence type="ECO:0000259" key="9">
    <source>
        <dbReference type="SMART" id="SM00702"/>
    </source>
</evidence>
<keyword evidence="7" id="KW-0325">Glycoprotein</keyword>
<proteinExistence type="inferred from homology"/>
<keyword evidence="6" id="KW-0560">Oxidoreductase</keyword>
<comment type="similarity">
    <text evidence="2">Belongs to the leprecan family.</text>
</comment>
<dbReference type="Pfam" id="PF13640">
    <property type="entry name" value="2OG-FeII_Oxy_3"/>
    <property type="match status" value="1"/>
</dbReference>
<organism evidence="10 11">
    <name type="scientific">Aromia moschata</name>
    <dbReference type="NCBI Taxonomy" id="1265417"/>
    <lineage>
        <taxon>Eukaryota</taxon>
        <taxon>Metazoa</taxon>
        <taxon>Ecdysozoa</taxon>
        <taxon>Arthropoda</taxon>
        <taxon>Hexapoda</taxon>
        <taxon>Insecta</taxon>
        <taxon>Pterygota</taxon>
        <taxon>Neoptera</taxon>
        <taxon>Endopterygota</taxon>
        <taxon>Coleoptera</taxon>
        <taxon>Polyphaga</taxon>
        <taxon>Cucujiformia</taxon>
        <taxon>Chrysomeloidea</taxon>
        <taxon>Cerambycidae</taxon>
        <taxon>Cerambycinae</taxon>
        <taxon>Callichromatini</taxon>
        <taxon>Aromia</taxon>
    </lineage>
</organism>
<accession>A0AAV8XCV5</accession>
<dbReference type="EMBL" id="JAPWTK010000741">
    <property type="protein sequence ID" value="KAJ8936432.1"/>
    <property type="molecule type" value="Genomic_DNA"/>
</dbReference>
<evidence type="ECO:0000256" key="5">
    <source>
        <dbReference type="ARBA" id="ARBA00022964"/>
    </source>
</evidence>
<evidence type="ECO:0000256" key="1">
    <source>
        <dbReference type="ARBA" id="ARBA00001961"/>
    </source>
</evidence>
<dbReference type="InterPro" id="IPR039575">
    <property type="entry name" value="P3H"/>
</dbReference>
<evidence type="ECO:0000256" key="3">
    <source>
        <dbReference type="ARBA" id="ARBA00022729"/>
    </source>
</evidence>
<dbReference type="SMART" id="SM00702">
    <property type="entry name" value="P4Hc"/>
    <property type="match status" value="1"/>
</dbReference>
<evidence type="ECO:0000256" key="2">
    <source>
        <dbReference type="ARBA" id="ARBA00006487"/>
    </source>
</evidence>
<evidence type="ECO:0000256" key="8">
    <source>
        <dbReference type="SAM" id="SignalP"/>
    </source>
</evidence>
<dbReference type="GO" id="GO:0032963">
    <property type="term" value="P:collagen metabolic process"/>
    <property type="evidence" value="ECO:0007669"/>
    <property type="project" value="InterPro"/>
</dbReference>
<dbReference type="GO" id="GO:0031418">
    <property type="term" value="F:L-ascorbic acid binding"/>
    <property type="evidence" value="ECO:0007669"/>
    <property type="project" value="InterPro"/>
</dbReference>